<dbReference type="Proteomes" id="UP001381693">
    <property type="component" value="Unassembled WGS sequence"/>
</dbReference>
<gene>
    <name evidence="3" type="ORF">SK128_006501</name>
</gene>
<accession>A0AAN8WNL0</accession>
<keyword evidence="4" id="KW-1185">Reference proteome</keyword>
<keyword evidence="2" id="KW-0812">Transmembrane</keyword>
<comment type="caution">
    <text evidence="3">The sequence shown here is derived from an EMBL/GenBank/DDBJ whole genome shotgun (WGS) entry which is preliminary data.</text>
</comment>
<sequence length="164" mass="18157">MSSRSLSSGGTYADEDIYIERRPTPGSGSASSGTNSVNSDTDGEVPEPFRYKSPTKEQLERSGPIPEHIYSLTVVSRYECCYCCVPILLGATIFFVMLLWYVVTCIFITSIACIFIIQIAILNYFPLSEVLTGFCLLSQDPPTAVFAQENVVGNENFERLECHV</sequence>
<feature type="compositionally biased region" description="Basic and acidic residues" evidence="1">
    <location>
        <begin position="47"/>
        <end position="60"/>
    </location>
</feature>
<feature type="non-terminal residue" evidence="3">
    <location>
        <position position="164"/>
    </location>
</feature>
<evidence type="ECO:0000313" key="4">
    <source>
        <dbReference type="Proteomes" id="UP001381693"/>
    </source>
</evidence>
<feature type="region of interest" description="Disordered" evidence="1">
    <location>
        <begin position="1"/>
        <end position="60"/>
    </location>
</feature>
<reference evidence="3 4" key="1">
    <citation type="submission" date="2023-11" db="EMBL/GenBank/DDBJ databases">
        <title>Halocaridina rubra genome assembly.</title>
        <authorList>
            <person name="Smith C."/>
        </authorList>
    </citation>
    <scope>NUCLEOTIDE SEQUENCE [LARGE SCALE GENOMIC DNA]</scope>
    <source>
        <strain evidence="3">EP-1</strain>
        <tissue evidence="3">Whole</tissue>
    </source>
</reference>
<feature type="compositionally biased region" description="Low complexity" evidence="1">
    <location>
        <begin position="24"/>
        <end position="39"/>
    </location>
</feature>
<dbReference type="AlphaFoldDB" id="A0AAN8WNL0"/>
<evidence type="ECO:0000313" key="3">
    <source>
        <dbReference type="EMBL" id="KAK7026062.1"/>
    </source>
</evidence>
<keyword evidence="2" id="KW-1133">Transmembrane helix</keyword>
<feature type="transmembrane region" description="Helical" evidence="2">
    <location>
        <begin position="80"/>
        <end position="100"/>
    </location>
</feature>
<dbReference type="EMBL" id="JAXCGZ010022721">
    <property type="protein sequence ID" value="KAK7026062.1"/>
    <property type="molecule type" value="Genomic_DNA"/>
</dbReference>
<keyword evidence="2" id="KW-0472">Membrane</keyword>
<feature type="transmembrane region" description="Helical" evidence="2">
    <location>
        <begin position="106"/>
        <end position="125"/>
    </location>
</feature>
<protein>
    <submittedName>
        <fullName evidence="3">Uncharacterized protein</fullName>
    </submittedName>
</protein>
<feature type="compositionally biased region" description="Polar residues" evidence="1">
    <location>
        <begin position="1"/>
        <end position="10"/>
    </location>
</feature>
<evidence type="ECO:0000256" key="1">
    <source>
        <dbReference type="SAM" id="MobiDB-lite"/>
    </source>
</evidence>
<name>A0AAN8WNL0_HALRR</name>
<evidence type="ECO:0000256" key="2">
    <source>
        <dbReference type="SAM" id="Phobius"/>
    </source>
</evidence>
<organism evidence="3 4">
    <name type="scientific">Halocaridina rubra</name>
    <name type="common">Hawaiian red shrimp</name>
    <dbReference type="NCBI Taxonomy" id="373956"/>
    <lineage>
        <taxon>Eukaryota</taxon>
        <taxon>Metazoa</taxon>
        <taxon>Ecdysozoa</taxon>
        <taxon>Arthropoda</taxon>
        <taxon>Crustacea</taxon>
        <taxon>Multicrustacea</taxon>
        <taxon>Malacostraca</taxon>
        <taxon>Eumalacostraca</taxon>
        <taxon>Eucarida</taxon>
        <taxon>Decapoda</taxon>
        <taxon>Pleocyemata</taxon>
        <taxon>Caridea</taxon>
        <taxon>Atyoidea</taxon>
        <taxon>Atyidae</taxon>
        <taxon>Halocaridina</taxon>
    </lineage>
</organism>
<proteinExistence type="predicted"/>